<keyword evidence="3" id="KW-1185">Reference proteome</keyword>
<dbReference type="CDD" id="cd06260">
    <property type="entry name" value="DUF820-like"/>
    <property type="match status" value="1"/>
</dbReference>
<dbReference type="RefSeq" id="WP_070198893.1">
    <property type="nucleotide sequence ID" value="NZ_LJGU01000155.1"/>
</dbReference>
<dbReference type="AlphaFoldDB" id="A0A1E7JVC8"/>
<dbReference type="Proteomes" id="UP000176101">
    <property type="component" value="Unassembled WGS sequence"/>
</dbReference>
<evidence type="ECO:0000313" key="2">
    <source>
        <dbReference type="EMBL" id="OEU94403.1"/>
    </source>
</evidence>
<dbReference type="EMBL" id="LJGU01000155">
    <property type="protein sequence ID" value="OEU94403.1"/>
    <property type="molecule type" value="Genomic_DNA"/>
</dbReference>
<dbReference type="STRING" id="1075402.AN216_24460"/>
<evidence type="ECO:0000259" key="1">
    <source>
        <dbReference type="Pfam" id="PF05685"/>
    </source>
</evidence>
<dbReference type="InterPro" id="IPR008538">
    <property type="entry name" value="Uma2"/>
</dbReference>
<proteinExistence type="predicted"/>
<dbReference type="Pfam" id="PF05685">
    <property type="entry name" value="Uma2"/>
    <property type="match status" value="1"/>
</dbReference>
<dbReference type="Gene3D" id="3.90.1570.10">
    <property type="entry name" value="tt1808, chain A"/>
    <property type="match status" value="1"/>
</dbReference>
<gene>
    <name evidence="2" type="ORF">AN216_24460</name>
</gene>
<organism evidence="2 3">
    <name type="scientific">Streptomyces oceani</name>
    <dbReference type="NCBI Taxonomy" id="1075402"/>
    <lineage>
        <taxon>Bacteria</taxon>
        <taxon>Bacillati</taxon>
        <taxon>Actinomycetota</taxon>
        <taxon>Actinomycetes</taxon>
        <taxon>Kitasatosporales</taxon>
        <taxon>Streptomycetaceae</taxon>
        <taxon>Streptomyces</taxon>
    </lineage>
</organism>
<sequence length="188" mass="20868">MTDDRYAQMRALAEEISERPESWAVEISGDEVIVMMSPAKRHEWIVAVTGRQLNRQLEQQGSDLVAHGGADVEDPLVGVLRRPDLLVLPLDVLDEGGDYVDPKDVRVGVEVVSRSNPENDYTGKMRDFPRMGIPWYVIIDPRLGTGVVLSEIGPGEDGPAYQKRDAFAFGETVPIAEWTIDTSGFPLY</sequence>
<accession>A0A1E7JVC8</accession>
<dbReference type="InterPro" id="IPR012296">
    <property type="entry name" value="Nuclease_put_TT1808"/>
</dbReference>
<evidence type="ECO:0000313" key="3">
    <source>
        <dbReference type="Proteomes" id="UP000176101"/>
    </source>
</evidence>
<feature type="domain" description="Putative restriction endonuclease" evidence="1">
    <location>
        <begin position="19"/>
        <end position="174"/>
    </location>
</feature>
<reference evidence="2 3" key="1">
    <citation type="journal article" date="2016" name="Front. Microbiol.">
        <title>Comparative Genomics Analysis of Streptomyces Species Reveals Their Adaptation to the Marine Environment and Their Diversity at the Genomic Level.</title>
        <authorList>
            <person name="Tian X."/>
            <person name="Zhang Z."/>
            <person name="Yang T."/>
            <person name="Chen M."/>
            <person name="Li J."/>
            <person name="Chen F."/>
            <person name="Yang J."/>
            <person name="Li W."/>
            <person name="Zhang B."/>
            <person name="Zhang Z."/>
            <person name="Wu J."/>
            <person name="Zhang C."/>
            <person name="Long L."/>
            <person name="Xiao J."/>
        </authorList>
    </citation>
    <scope>NUCLEOTIDE SEQUENCE [LARGE SCALE GENOMIC DNA]</scope>
    <source>
        <strain evidence="2 3">SCSIO 02100</strain>
    </source>
</reference>
<dbReference type="SUPFAM" id="SSF52980">
    <property type="entry name" value="Restriction endonuclease-like"/>
    <property type="match status" value="1"/>
</dbReference>
<dbReference type="InterPro" id="IPR011335">
    <property type="entry name" value="Restrct_endonuc-II-like"/>
</dbReference>
<comment type="caution">
    <text evidence="2">The sequence shown here is derived from an EMBL/GenBank/DDBJ whole genome shotgun (WGS) entry which is preliminary data.</text>
</comment>
<protein>
    <recommendedName>
        <fullName evidence="1">Putative restriction endonuclease domain-containing protein</fullName>
    </recommendedName>
</protein>
<dbReference type="PATRIC" id="fig|1075402.3.peg.1147"/>
<name>A0A1E7JVC8_9ACTN</name>